<reference evidence="2" key="1">
    <citation type="journal article" date="2014" name="Int. J. Syst. Evol. Microbiol.">
        <title>Complete genome sequence of Corynebacterium casei LMG S-19264T (=DSM 44701T), isolated from a smear-ripened cheese.</title>
        <authorList>
            <consortium name="US DOE Joint Genome Institute (JGI-PGF)"/>
            <person name="Walter F."/>
            <person name="Albersmeier A."/>
            <person name="Kalinowski J."/>
            <person name="Ruckert C."/>
        </authorList>
    </citation>
    <scope>NUCLEOTIDE SEQUENCE</scope>
    <source>
        <strain evidence="2">CGMCC 1.15493</strain>
    </source>
</reference>
<dbReference type="AlphaFoldDB" id="A0A916XXX6"/>
<dbReference type="RefSeq" id="WP_188850969.1">
    <property type="nucleotide sequence ID" value="NZ_BMJJ01000005.1"/>
</dbReference>
<dbReference type="InterPro" id="IPR003607">
    <property type="entry name" value="HD/PDEase_dom"/>
</dbReference>
<comment type="caution">
    <text evidence="2">The sequence shown here is derived from an EMBL/GenBank/DDBJ whole genome shotgun (WGS) entry which is preliminary data.</text>
</comment>
<reference evidence="2" key="2">
    <citation type="submission" date="2020-09" db="EMBL/GenBank/DDBJ databases">
        <authorList>
            <person name="Sun Q."/>
            <person name="Zhou Y."/>
        </authorList>
    </citation>
    <scope>NUCLEOTIDE SEQUENCE</scope>
    <source>
        <strain evidence="2">CGMCC 1.15493</strain>
    </source>
</reference>
<dbReference type="PANTHER" id="PTHR45228">
    <property type="entry name" value="CYCLIC DI-GMP PHOSPHODIESTERASE TM_0186-RELATED"/>
    <property type="match status" value="1"/>
</dbReference>
<protein>
    <submittedName>
        <fullName evidence="2">Metal-dependent phosphohydrolase</fullName>
    </submittedName>
</protein>
<dbReference type="InterPro" id="IPR037522">
    <property type="entry name" value="HD_GYP_dom"/>
</dbReference>
<dbReference type="SMART" id="SM00471">
    <property type="entry name" value="HDc"/>
    <property type="match status" value="1"/>
</dbReference>
<proteinExistence type="predicted"/>
<dbReference type="Pfam" id="PF13487">
    <property type="entry name" value="HD_5"/>
    <property type="match status" value="2"/>
</dbReference>
<organism evidence="2 3">
    <name type="scientific">Aureimonas glaciei</name>
    <dbReference type="NCBI Taxonomy" id="1776957"/>
    <lineage>
        <taxon>Bacteria</taxon>
        <taxon>Pseudomonadati</taxon>
        <taxon>Pseudomonadota</taxon>
        <taxon>Alphaproteobacteria</taxon>
        <taxon>Hyphomicrobiales</taxon>
        <taxon>Aurantimonadaceae</taxon>
        <taxon>Aureimonas</taxon>
    </lineage>
</organism>
<name>A0A916XXX6_9HYPH</name>
<dbReference type="PROSITE" id="PS51832">
    <property type="entry name" value="HD_GYP"/>
    <property type="match status" value="1"/>
</dbReference>
<dbReference type="SUPFAM" id="SSF109604">
    <property type="entry name" value="HD-domain/PDEase-like"/>
    <property type="match status" value="2"/>
</dbReference>
<sequence length="471" mass="50938">MTLRETSPDASTLRLAEIIGALSHALDMTDGQPVGHSVRCCWIGMHIGEMLGLTVTELSDLYYTLLLKDLGCSSNAARICQLYVTNDHDFKRNAKLLDDSLPQVLRFVIANTAVKSGLAARLKTILNLAMNGGNIERDLIETRCHRGADIARQMGFSPAVSREILDLDEHWNGGGHPVGLAGEKISLLARIALLAQVVDVFHTAAGAKAALREVGRRSGKWFDPELVGVFKTVAEAPSFWTVLGGTEVETHVIDLEPRSEMRAVDEDLLDDIADGFAQVIDAKSPYTSGHSKRVALFTDLIARELDMPEARRRWLVRAALLHDVGKLGVANEILDKPAKLDDEEWVLMRGHAALGKSILSRISVFAGMASIAGDHHEKLNGGGYPRGLQGDEISFDTRIVTAADIFDALTADRPYRAAMPASKALAIMAQEIGTGLDPRCFVALTRAIDRLEAGPVDAALGDHHPVAQSAA</sequence>
<accession>A0A916XXX6</accession>
<evidence type="ECO:0000313" key="2">
    <source>
        <dbReference type="EMBL" id="GGD20844.1"/>
    </source>
</evidence>
<feature type="domain" description="HD-GYP" evidence="1">
    <location>
        <begin position="265"/>
        <end position="460"/>
    </location>
</feature>
<gene>
    <name evidence="2" type="ORF">GCM10011335_24720</name>
</gene>
<dbReference type="Gene3D" id="1.10.3210.10">
    <property type="entry name" value="Hypothetical protein af1432"/>
    <property type="match status" value="2"/>
</dbReference>
<dbReference type="EMBL" id="BMJJ01000005">
    <property type="protein sequence ID" value="GGD20844.1"/>
    <property type="molecule type" value="Genomic_DNA"/>
</dbReference>
<evidence type="ECO:0000259" key="1">
    <source>
        <dbReference type="PROSITE" id="PS51832"/>
    </source>
</evidence>
<evidence type="ECO:0000313" key="3">
    <source>
        <dbReference type="Proteomes" id="UP000613160"/>
    </source>
</evidence>
<dbReference type="PANTHER" id="PTHR45228:SF5">
    <property type="entry name" value="CYCLIC DI-GMP PHOSPHODIESTERASE VC_1348-RELATED"/>
    <property type="match status" value="1"/>
</dbReference>
<dbReference type="Proteomes" id="UP000613160">
    <property type="component" value="Unassembled WGS sequence"/>
</dbReference>
<dbReference type="CDD" id="cd00077">
    <property type="entry name" value="HDc"/>
    <property type="match status" value="1"/>
</dbReference>
<keyword evidence="3" id="KW-1185">Reference proteome</keyword>
<dbReference type="InterPro" id="IPR052020">
    <property type="entry name" value="Cyclic_di-GMP/3'3'-cGAMP_PDE"/>
</dbReference>
<dbReference type="GO" id="GO:0008081">
    <property type="term" value="F:phosphoric diester hydrolase activity"/>
    <property type="evidence" value="ECO:0007669"/>
    <property type="project" value="UniProtKB-ARBA"/>
</dbReference>